<dbReference type="EMBL" id="UINC01001039">
    <property type="protein sequence ID" value="SUZ68442.1"/>
    <property type="molecule type" value="Genomic_DNA"/>
</dbReference>
<dbReference type="PANTHER" id="PTHR34068:SF2">
    <property type="entry name" value="UPF0145 PROTEIN SCO3412"/>
    <property type="match status" value="1"/>
</dbReference>
<proteinExistence type="inferred from homology"/>
<dbReference type="InterPro" id="IPR002765">
    <property type="entry name" value="UPF0145_YbjQ-like"/>
</dbReference>
<dbReference type="HAMAP" id="MF_00338">
    <property type="entry name" value="UPF0145"/>
    <property type="match status" value="1"/>
</dbReference>
<comment type="similarity">
    <text evidence="1">Belongs to the UPF0145 family.</text>
</comment>
<dbReference type="InterPro" id="IPR035439">
    <property type="entry name" value="UPF0145_dom_sf"/>
</dbReference>
<evidence type="ECO:0000256" key="1">
    <source>
        <dbReference type="ARBA" id="ARBA00010751"/>
    </source>
</evidence>
<dbReference type="Gene3D" id="3.30.110.70">
    <property type="entry name" value="Hypothetical protein apc22750. Chain B"/>
    <property type="match status" value="1"/>
</dbReference>
<dbReference type="SUPFAM" id="SSF117782">
    <property type="entry name" value="YbjQ-like"/>
    <property type="match status" value="1"/>
</dbReference>
<protein>
    <submittedName>
        <fullName evidence="2">Uncharacterized protein</fullName>
    </submittedName>
</protein>
<dbReference type="AlphaFoldDB" id="A0A381PN53"/>
<reference evidence="2" key="1">
    <citation type="submission" date="2018-05" db="EMBL/GenBank/DDBJ databases">
        <authorList>
            <person name="Lanie J.A."/>
            <person name="Ng W.-L."/>
            <person name="Kazmierczak K.M."/>
            <person name="Andrzejewski T.M."/>
            <person name="Davidsen T.M."/>
            <person name="Wayne K.J."/>
            <person name="Tettelin H."/>
            <person name="Glass J.I."/>
            <person name="Rusch D."/>
            <person name="Podicherti R."/>
            <person name="Tsui H.-C.T."/>
            <person name="Winkler M.E."/>
        </authorList>
    </citation>
    <scope>NUCLEOTIDE SEQUENCE</scope>
</reference>
<dbReference type="Pfam" id="PF01906">
    <property type="entry name" value="YbjQ_1"/>
    <property type="match status" value="1"/>
</dbReference>
<organism evidence="2">
    <name type="scientific">marine metagenome</name>
    <dbReference type="NCBI Taxonomy" id="408172"/>
    <lineage>
        <taxon>unclassified sequences</taxon>
        <taxon>metagenomes</taxon>
        <taxon>ecological metagenomes</taxon>
    </lineage>
</organism>
<sequence length="106" mass="10930">MDITTTESLPGRRITAVKGVAVGSTVRTKNIGKDIGAGLKSLVGGELKSYSEMLVEARAEALSRMEAQATQLGADALVNLRFMTSAVATGASEILAYATAVTTEPA</sequence>
<name>A0A381PN53_9ZZZZ</name>
<accession>A0A381PN53</accession>
<dbReference type="PANTHER" id="PTHR34068">
    <property type="entry name" value="UPF0145 PROTEIN YBJQ"/>
    <property type="match status" value="1"/>
</dbReference>
<gene>
    <name evidence="2" type="ORF">METZ01_LOCUS21296</name>
</gene>
<evidence type="ECO:0000313" key="2">
    <source>
        <dbReference type="EMBL" id="SUZ68442.1"/>
    </source>
</evidence>